<name>A0A4S4KK46_9APHY</name>
<evidence type="ECO:0000313" key="3">
    <source>
        <dbReference type="Proteomes" id="UP000309038"/>
    </source>
</evidence>
<dbReference type="Proteomes" id="UP000309038">
    <property type="component" value="Unassembled WGS sequence"/>
</dbReference>
<gene>
    <name evidence="2" type="ORF">EW026_g3607</name>
</gene>
<organism evidence="2 3">
    <name type="scientific">Hermanssonia centrifuga</name>
    <dbReference type="NCBI Taxonomy" id="98765"/>
    <lineage>
        <taxon>Eukaryota</taxon>
        <taxon>Fungi</taxon>
        <taxon>Dikarya</taxon>
        <taxon>Basidiomycota</taxon>
        <taxon>Agaricomycotina</taxon>
        <taxon>Agaricomycetes</taxon>
        <taxon>Polyporales</taxon>
        <taxon>Meruliaceae</taxon>
        <taxon>Hermanssonia</taxon>
    </lineage>
</organism>
<comment type="caution">
    <text evidence="2">The sequence shown here is derived from an EMBL/GenBank/DDBJ whole genome shotgun (WGS) entry which is preliminary data.</text>
</comment>
<evidence type="ECO:0000256" key="1">
    <source>
        <dbReference type="SAM" id="MobiDB-lite"/>
    </source>
</evidence>
<accession>A0A4S4KK46</accession>
<reference evidence="2 3" key="1">
    <citation type="submission" date="2019-02" db="EMBL/GenBank/DDBJ databases">
        <title>Genome sequencing of the rare red list fungi Phlebia centrifuga.</title>
        <authorList>
            <person name="Buettner E."/>
            <person name="Kellner H."/>
        </authorList>
    </citation>
    <scope>NUCLEOTIDE SEQUENCE [LARGE SCALE GENOMIC DNA]</scope>
    <source>
        <strain evidence="2 3">DSM 108282</strain>
    </source>
</reference>
<feature type="region of interest" description="Disordered" evidence="1">
    <location>
        <begin position="75"/>
        <end position="119"/>
    </location>
</feature>
<keyword evidence="3" id="KW-1185">Reference proteome</keyword>
<evidence type="ECO:0000313" key="2">
    <source>
        <dbReference type="EMBL" id="THG98603.1"/>
    </source>
</evidence>
<dbReference type="AlphaFoldDB" id="A0A4S4KK46"/>
<protein>
    <submittedName>
        <fullName evidence="2">Uncharacterized protein</fullName>
    </submittedName>
</protein>
<dbReference type="EMBL" id="SGPJ01000111">
    <property type="protein sequence ID" value="THG98603.1"/>
    <property type="molecule type" value="Genomic_DNA"/>
</dbReference>
<proteinExistence type="predicted"/>
<sequence length="144" mass="16440">MGIVTHAVRAKDDATAHDLMSSTLKNQLKMDKRFNEHFLSFIVTKCDEVSATETFRSLNLKNDGRYRQLNKQLEKASSNSFGSKRKYGFADESPNAGKRSRVDGRGSMQMQTDVEDNTDCTEDQARRNLNAYCALKRAEVYFRN</sequence>